<dbReference type="Proteomes" id="UP000019243">
    <property type="component" value="Unassembled WGS sequence"/>
</dbReference>
<evidence type="ECO:0000256" key="5">
    <source>
        <dbReference type="NCBIfam" id="TIGR02625"/>
    </source>
</evidence>
<dbReference type="AlphaFoldDB" id="W7C923"/>
<dbReference type="InterPro" id="IPR011008">
    <property type="entry name" value="Dimeric_a/b-barrel"/>
</dbReference>
<dbReference type="GO" id="GO:0062192">
    <property type="term" value="F:L-rhamnose mutarotase activity"/>
    <property type="evidence" value="ECO:0007669"/>
    <property type="project" value="UniProtKB-UniRule"/>
</dbReference>
<dbReference type="InterPro" id="IPR013448">
    <property type="entry name" value="L-rhamnose_mutarotase"/>
</dbReference>
<proteinExistence type="inferred from homology"/>
<dbReference type="EMBL" id="AODH01000050">
    <property type="protein sequence ID" value="EUJ35964.1"/>
    <property type="molecule type" value="Genomic_DNA"/>
</dbReference>
<keyword evidence="7" id="KW-1185">Reference proteome</keyword>
<dbReference type="STRING" id="1265861.BCAMP_11235"/>
<evidence type="ECO:0000256" key="1">
    <source>
        <dbReference type="ARBA" id="ARBA00022490"/>
    </source>
</evidence>
<reference evidence="6 7" key="1">
    <citation type="submission" date="2012-12" db="EMBL/GenBank/DDBJ databases">
        <title>Novel taxa of Listeriaceae from agricultural environments in the United States.</title>
        <authorList>
            <person name="den Bakker H.C."/>
            <person name="Allred A."/>
            <person name="Warchocki S."/>
            <person name="Wright E.M."/>
            <person name="Burrell A."/>
            <person name="Nightingale K.K."/>
            <person name="Kephart D."/>
            <person name="Wiedmann M."/>
        </authorList>
    </citation>
    <scope>NUCLEOTIDE SEQUENCE [LARGE SCALE GENOMIC DNA]</scope>
    <source>
        <strain evidence="6 7">FSL F6-1037</strain>
    </source>
</reference>
<dbReference type="Pfam" id="PF05336">
    <property type="entry name" value="rhaM"/>
    <property type="match status" value="1"/>
</dbReference>
<accession>W7C923</accession>
<evidence type="ECO:0000313" key="6">
    <source>
        <dbReference type="EMBL" id="EUJ35964.1"/>
    </source>
</evidence>
<evidence type="ECO:0000313" key="7">
    <source>
        <dbReference type="Proteomes" id="UP000019243"/>
    </source>
</evidence>
<dbReference type="RefSeq" id="WP_035315482.1">
    <property type="nucleotide sequence ID" value="NZ_AODH01000050.1"/>
</dbReference>
<keyword evidence="2" id="KW-0413">Isomerase</keyword>
<name>W7C923_9LIST</name>
<dbReference type="PANTHER" id="PTHR34389">
    <property type="entry name" value="L-RHAMNOSE MUTAROTASE"/>
    <property type="match status" value="1"/>
</dbReference>
<dbReference type="OrthoDB" id="9799608at2"/>
<sequence>MERIASKMYLLPNVKDEYKKRHDELWPEMKAALKTHGAHNYSIFFDETTDELFAYLEVDNKAAYQKIAETAICQEWWVAMKPLMKTNADNSPVETALEAVFYLE</sequence>
<dbReference type="HAMAP" id="MF_01663">
    <property type="entry name" value="L_rham_rotase"/>
    <property type="match status" value="1"/>
</dbReference>
<dbReference type="NCBIfam" id="TIGR02625">
    <property type="entry name" value="YiiL_rotase"/>
    <property type="match status" value="1"/>
</dbReference>
<dbReference type="GO" id="GO:0019301">
    <property type="term" value="P:rhamnose catabolic process"/>
    <property type="evidence" value="ECO:0007669"/>
    <property type="project" value="UniProtKB-UniRule"/>
</dbReference>
<evidence type="ECO:0000256" key="3">
    <source>
        <dbReference type="ARBA" id="ARBA00023277"/>
    </source>
</evidence>
<dbReference type="EC" id="5.1.3.32" evidence="5"/>
<keyword evidence="4" id="KW-0684">Rhamnose metabolism</keyword>
<dbReference type="SUPFAM" id="SSF54909">
    <property type="entry name" value="Dimeric alpha+beta barrel"/>
    <property type="match status" value="1"/>
</dbReference>
<organism evidence="6 7">
    <name type="scientific">Brochothrix campestris FSL F6-1037</name>
    <dbReference type="NCBI Taxonomy" id="1265861"/>
    <lineage>
        <taxon>Bacteria</taxon>
        <taxon>Bacillati</taxon>
        <taxon>Bacillota</taxon>
        <taxon>Bacilli</taxon>
        <taxon>Bacillales</taxon>
        <taxon>Listeriaceae</taxon>
        <taxon>Brochothrix</taxon>
    </lineage>
</organism>
<evidence type="ECO:0000256" key="2">
    <source>
        <dbReference type="ARBA" id="ARBA00023235"/>
    </source>
</evidence>
<dbReference type="PANTHER" id="PTHR34389:SF2">
    <property type="entry name" value="L-RHAMNOSE MUTAROTASE"/>
    <property type="match status" value="1"/>
</dbReference>
<gene>
    <name evidence="6" type="ORF">BCAMP_11235</name>
</gene>
<comment type="caution">
    <text evidence="6">The sequence shown here is derived from an EMBL/GenBank/DDBJ whole genome shotgun (WGS) entry which is preliminary data.</text>
</comment>
<dbReference type="InterPro" id="IPR008000">
    <property type="entry name" value="Rham/fucose_mutarotase"/>
</dbReference>
<dbReference type="PATRIC" id="fig|1265861.3.peg.2210"/>
<evidence type="ECO:0000256" key="4">
    <source>
        <dbReference type="ARBA" id="ARBA00023308"/>
    </source>
</evidence>
<keyword evidence="3" id="KW-0119">Carbohydrate metabolism</keyword>
<protein>
    <recommendedName>
        <fullName evidence="5">L-rhamnose mutarotase</fullName>
        <ecNumber evidence="5">5.1.3.32</ecNumber>
    </recommendedName>
</protein>
<dbReference type="Gene3D" id="3.30.70.100">
    <property type="match status" value="1"/>
</dbReference>
<dbReference type="GO" id="GO:0005737">
    <property type="term" value="C:cytoplasm"/>
    <property type="evidence" value="ECO:0007669"/>
    <property type="project" value="InterPro"/>
</dbReference>
<keyword evidence="1" id="KW-0963">Cytoplasm</keyword>